<dbReference type="PANTHER" id="PTHR47204:SF1">
    <property type="entry name" value="RIBONUCLEASE H2 SUBUNIT C"/>
    <property type="match status" value="1"/>
</dbReference>
<dbReference type="GO" id="GO:0006401">
    <property type="term" value="P:RNA catabolic process"/>
    <property type="evidence" value="ECO:0007669"/>
    <property type="project" value="InterPro"/>
</dbReference>
<evidence type="ECO:0000313" key="2">
    <source>
        <dbReference type="WBParaSite" id="SMRG1_37270.1"/>
    </source>
</evidence>
<dbReference type="Gene3D" id="2.40.128.680">
    <property type="match status" value="1"/>
</dbReference>
<dbReference type="PANTHER" id="PTHR47204">
    <property type="entry name" value="OS02G0168900 PROTEIN"/>
    <property type="match status" value="1"/>
</dbReference>
<dbReference type="Proteomes" id="UP000050790">
    <property type="component" value="Unassembled WGS sequence"/>
</dbReference>
<protein>
    <submittedName>
        <fullName evidence="2">Ribonuclease H2 subunit C</fullName>
    </submittedName>
</protein>
<dbReference type="AlphaFoldDB" id="A0AA84ZNG2"/>
<dbReference type="Pfam" id="PF08615">
    <property type="entry name" value="RNase_H2_suC"/>
    <property type="match status" value="1"/>
</dbReference>
<accession>A0AA84ZNG2</accession>
<proteinExistence type="predicted"/>
<dbReference type="CDD" id="cd09271">
    <property type="entry name" value="RNase_H2-C"/>
    <property type="match status" value="1"/>
</dbReference>
<dbReference type="WBParaSite" id="SMRG1_37270.1">
    <property type="protein sequence ID" value="SMRG1_37270.1"/>
    <property type="gene ID" value="SMRG1_37270"/>
</dbReference>
<sequence>MRYSSFGVYLNCNSFCKRSSNSTLTMIAHWMPCKIETNGMKVNSELQCLETLNNESGALSNHVLVSNFRGRPLRGVQLSFPDSYSPVVVHHSGIVSDVGTEPIKFGAKLDKIFLWNLSTPPTSSDPIPLSLTWLHLASILHSSS</sequence>
<dbReference type="InterPro" id="IPR013924">
    <property type="entry name" value="RNase_H2_suC"/>
</dbReference>
<name>A0AA84ZNG2_9TREM</name>
<reference evidence="2" key="1">
    <citation type="submission" date="2023-11" db="UniProtKB">
        <authorList>
            <consortium name="WormBaseParasite"/>
        </authorList>
    </citation>
    <scope>IDENTIFICATION</scope>
</reference>
<evidence type="ECO:0000313" key="1">
    <source>
        <dbReference type="Proteomes" id="UP000050790"/>
    </source>
</evidence>
<organism evidence="1 2">
    <name type="scientific">Schistosoma margrebowiei</name>
    <dbReference type="NCBI Taxonomy" id="48269"/>
    <lineage>
        <taxon>Eukaryota</taxon>
        <taxon>Metazoa</taxon>
        <taxon>Spiralia</taxon>
        <taxon>Lophotrochozoa</taxon>
        <taxon>Platyhelminthes</taxon>
        <taxon>Trematoda</taxon>
        <taxon>Digenea</taxon>
        <taxon>Strigeidida</taxon>
        <taxon>Schistosomatoidea</taxon>
        <taxon>Schistosomatidae</taxon>
        <taxon>Schistosoma</taxon>
    </lineage>
</organism>
<dbReference type="GO" id="GO:0032299">
    <property type="term" value="C:ribonuclease H2 complex"/>
    <property type="evidence" value="ECO:0007669"/>
    <property type="project" value="InterPro"/>
</dbReference>